<dbReference type="AlphaFoldDB" id="A0A5B7JS35"/>
<reference evidence="1 2" key="1">
    <citation type="submission" date="2019-05" db="EMBL/GenBank/DDBJ databases">
        <title>Another draft genome of Portunus trituberculatus and its Hox gene families provides insights of decapod evolution.</title>
        <authorList>
            <person name="Jeong J.-H."/>
            <person name="Song I."/>
            <person name="Kim S."/>
            <person name="Choi T."/>
            <person name="Kim D."/>
            <person name="Ryu S."/>
            <person name="Kim W."/>
        </authorList>
    </citation>
    <scope>NUCLEOTIDE SEQUENCE [LARGE SCALE GENOMIC DNA]</scope>
    <source>
        <tissue evidence="1">Muscle</tissue>
    </source>
</reference>
<dbReference type="Proteomes" id="UP000324222">
    <property type="component" value="Unassembled WGS sequence"/>
</dbReference>
<gene>
    <name evidence="1" type="ORF">E2C01_095036</name>
</gene>
<evidence type="ECO:0000313" key="1">
    <source>
        <dbReference type="EMBL" id="MPC99610.1"/>
    </source>
</evidence>
<accession>A0A5B7JS35</accession>
<comment type="caution">
    <text evidence="1">The sequence shown here is derived from an EMBL/GenBank/DDBJ whole genome shotgun (WGS) entry which is preliminary data.</text>
</comment>
<organism evidence="1 2">
    <name type="scientific">Portunus trituberculatus</name>
    <name type="common">Swimming crab</name>
    <name type="synonym">Neptunus trituberculatus</name>
    <dbReference type="NCBI Taxonomy" id="210409"/>
    <lineage>
        <taxon>Eukaryota</taxon>
        <taxon>Metazoa</taxon>
        <taxon>Ecdysozoa</taxon>
        <taxon>Arthropoda</taxon>
        <taxon>Crustacea</taxon>
        <taxon>Multicrustacea</taxon>
        <taxon>Malacostraca</taxon>
        <taxon>Eumalacostraca</taxon>
        <taxon>Eucarida</taxon>
        <taxon>Decapoda</taxon>
        <taxon>Pleocyemata</taxon>
        <taxon>Brachyura</taxon>
        <taxon>Eubrachyura</taxon>
        <taxon>Portunoidea</taxon>
        <taxon>Portunidae</taxon>
        <taxon>Portuninae</taxon>
        <taxon>Portunus</taxon>
    </lineage>
</organism>
<dbReference type="EMBL" id="VSRR010119090">
    <property type="protein sequence ID" value="MPC99610.1"/>
    <property type="molecule type" value="Genomic_DNA"/>
</dbReference>
<evidence type="ECO:0000313" key="2">
    <source>
        <dbReference type="Proteomes" id="UP000324222"/>
    </source>
</evidence>
<proteinExistence type="predicted"/>
<name>A0A5B7JS35_PORTR</name>
<protein>
    <submittedName>
        <fullName evidence="1">Uncharacterized protein</fullName>
    </submittedName>
</protein>
<sequence>MSHETFTATQALETRLLSTAHRSQVSVEGVEEVTASPLHPSTCQPLSVPSGETNHVFLASK</sequence>
<keyword evidence="2" id="KW-1185">Reference proteome</keyword>